<dbReference type="PANTHER" id="PTHR10963:SF55">
    <property type="entry name" value="GLYCOSIDE HYDROLASE FAMILY 16 PROTEIN"/>
    <property type="match status" value="1"/>
</dbReference>
<dbReference type="GO" id="GO:0005975">
    <property type="term" value="P:carbohydrate metabolic process"/>
    <property type="evidence" value="ECO:0007669"/>
    <property type="project" value="InterPro"/>
</dbReference>
<dbReference type="PROSITE" id="PS51762">
    <property type="entry name" value="GH16_2"/>
    <property type="match status" value="1"/>
</dbReference>
<evidence type="ECO:0000256" key="2">
    <source>
        <dbReference type="SAM" id="SignalP"/>
    </source>
</evidence>
<dbReference type="InterPro" id="IPR008979">
    <property type="entry name" value="Galactose-bd-like_sf"/>
</dbReference>
<dbReference type="InterPro" id="IPR050546">
    <property type="entry name" value="Glycosyl_Hydrlase_16"/>
</dbReference>
<evidence type="ECO:0000256" key="1">
    <source>
        <dbReference type="ARBA" id="ARBA00006865"/>
    </source>
</evidence>
<dbReference type="CDD" id="cd08023">
    <property type="entry name" value="GH16_laminarinase_like"/>
    <property type="match status" value="1"/>
</dbReference>
<dbReference type="PANTHER" id="PTHR10963">
    <property type="entry name" value="GLYCOSYL HYDROLASE-RELATED"/>
    <property type="match status" value="1"/>
</dbReference>
<evidence type="ECO:0000313" key="5">
    <source>
        <dbReference type="Proteomes" id="UP000190230"/>
    </source>
</evidence>
<feature type="domain" description="GH16" evidence="3">
    <location>
        <begin position="47"/>
        <end position="271"/>
    </location>
</feature>
<dbReference type="InterPro" id="IPR000757">
    <property type="entry name" value="Beta-glucanase-like"/>
</dbReference>
<keyword evidence="2" id="KW-0732">Signal</keyword>
<accession>A0A1T5AVZ1</accession>
<dbReference type="Pfam" id="PF00722">
    <property type="entry name" value="Glyco_hydro_16"/>
    <property type="match status" value="1"/>
</dbReference>
<dbReference type="InterPro" id="IPR013320">
    <property type="entry name" value="ConA-like_dom_sf"/>
</dbReference>
<dbReference type="SUPFAM" id="SSF49785">
    <property type="entry name" value="Galactose-binding domain-like"/>
    <property type="match status" value="1"/>
</dbReference>
<proteinExistence type="inferred from homology"/>
<dbReference type="EMBL" id="FUYY01000001">
    <property type="protein sequence ID" value="SKB38987.1"/>
    <property type="molecule type" value="Genomic_DNA"/>
</dbReference>
<dbReference type="Gene3D" id="2.60.120.260">
    <property type="entry name" value="Galactose-binding domain-like"/>
    <property type="match status" value="1"/>
</dbReference>
<organism evidence="4 5">
    <name type="scientific">Salegentibacter holothuriorum</name>
    <dbReference type="NCBI Taxonomy" id="241145"/>
    <lineage>
        <taxon>Bacteria</taxon>
        <taxon>Pseudomonadati</taxon>
        <taxon>Bacteroidota</taxon>
        <taxon>Flavobacteriia</taxon>
        <taxon>Flavobacteriales</taxon>
        <taxon>Flavobacteriaceae</taxon>
        <taxon>Salegentibacter</taxon>
    </lineage>
</organism>
<keyword evidence="5" id="KW-1185">Reference proteome</keyword>
<gene>
    <name evidence="4" type="ORF">SAMN05660776_0902</name>
</gene>
<protein>
    <submittedName>
        <fullName evidence="4">Beta-glucanase, GH16 family</fullName>
    </submittedName>
</protein>
<dbReference type="RefSeq" id="WP_079719501.1">
    <property type="nucleotide sequence ID" value="NZ_FUYY01000001.1"/>
</dbReference>
<dbReference type="Gene3D" id="2.60.120.200">
    <property type="match status" value="1"/>
</dbReference>
<sequence length="519" mass="57705">MKKAWIILFSIALFSGCDKADEEIIDQKEHTSLDLTTSVNFQLVWQDDFNGTTIDTTKWSRIPEGNPDWKNYMTTDDQVYEVSNGELHLKGIVNPDTQTDPRPYLTGGVWTRGKFNFTYGKVEVRAKMDSAQGCWPAIWLLGSTNEYGGWPDYGEIDIMEHLNFDNFIHSTVHSNTKSSPSTKTANVNPGEFNTYGVEWHPNKIVFSINGTTTFTYYKEAGADWRQWPFDRDFHLILSQQLGGSWVGGVDASQLPVDYVIDYVKYYEYIASPTPPSGSNQYIKIQMNGSTTNQWSHLTEVTLINDNAEYTLPVGHDAPSILGDGIGINGASTGFYGLDSNGLLVINLGQGYDFDAVKLGVYNGDARIYEDVEVSLSTDGNQYKPALIKDVQNFNTFNFTSNQYIKIQMNGSTTNSWSHLTEVTLISEGTELVLPAGHDAPSVLGDGIGVNGASTGYYGLDSNGLMIIDLGQKVNFDAMKLGVFNGDTRTYQNVEVSLSKDGINYGTKEIQDIQNYQVFF</sequence>
<feature type="signal peptide" evidence="2">
    <location>
        <begin position="1"/>
        <end position="20"/>
    </location>
</feature>
<dbReference type="GO" id="GO:0004553">
    <property type="term" value="F:hydrolase activity, hydrolyzing O-glycosyl compounds"/>
    <property type="evidence" value="ECO:0007669"/>
    <property type="project" value="InterPro"/>
</dbReference>
<dbReference type="OrthoDB" id="9809583at2"/>
<dbReference type="AlphaFoldDB" id="A0A1T5AVZ1"/>
<dbReference type="STRING" id="241145.SAMN05660776_0902"/>
<evidence type="ECO:0000259" key="3">
    <source>
        <dbReference type="PROSITE" id="PS51762"/>
    </source>
</evidence>
<dbReference type="SUPFAM" id="SSF49899">
    <property type="entry name" value="Concanavalin A-like lectins/glucanases"/>
    <property type="match status" value="1"/>
</dbReference>
<dbReference type="Proteomes" id="UP000190230">
    <property type="component" value="Unassembled WGS sequence"/>
</dbReference>
<evidence type="ECO:0000313" key="4">
    <source>
        <dbReference type="EMBL" id="SKB38987.1"/>
    </source>
</evidence>
<reference evidence="5" key="1">
    <citation type="submission" date="2017-02" db="EMBL/GenBank/DDBJ databases">
        <authorList>
            <person name="Varghese N."/>
            <person name="Submissions S."/>
        </authorList>
    </citation>
    <scope>NUCLEOTIDE SEQUENCE [LARGE SCALE GENOMIC DNA]</scope>
    <source>
        <strain evidence="5">DSM 23405</strain>
    </source>
</reference>
<dbReference type="PROSITE" id="PS51257">
    <property type="entry name" value="PROKAR_LIPOPROTEIN"/>
    <property type="match status" value="1"/>
</dbReference>
<comment type="similarity">
    <text evidence="1">Belongs to the glycosyl hydrolase 16 family.</text>
</comment>
<feature type="chain" id="PRO_5010532582" evidence="2">
    <location>
        <begin position="21"/>
        <end position="519"/>
    </location>
</feature>
<name>A0A1T5AVZ1_9FLAO</name>